<dbReference type="PRINTS" id="PR00081">
    <property type="entry name" value="GDHRDH"/>
</dbReference>
<reference evidence="2 3" key="1">
    <citation type="submission" date="2019-11" db="EMBL/GenBank/DDBJ databases">
        <title>Comparative genomics of hydrocarbon-degrading Desulfosarcina strains.</title>
        <authorList>
            <person name="Watanabe M."/>
            <person name="Kojima H."/>
            <person name="Fukui M."/>
        </authorList>
    </citation>
    <scope>NUCLEOTIDE SEQUENCE [LARGE SCALE GENOMIC DNA]</scope>
    <source>
        <strain evidence="2 3">PP31</strain>
    </source>
</reference>
<dbReference type="EMBL" id="AP021875">
    <property type="protein sequence ID" value="BBO73165.1"/>
    <property type="molecule type" value="Genomic_DNA"/>
</dbReference>
<dbReference type="InterPro" id="IPR050259">
    <property type="entry name" value="SDR"/>
</dbReference>
<dbReference type="SUPFAM" id="SSF51735">
    <property type="entry name" value="NAD(P)-binding Rossmann-fold domains"/>
    <property type="match status" value="1"/>
</dbReference>
<keyword evidence="3" id="KW-1185">Reference proteome</keyword>
<dbReference type="InterPro" id="IPR002347">
    <property type="entry name" value="SDR_fam"/>
</dbReference>
<comment type="similarity">
    <text evidence="1">Belongs to the short-chain dehydrogenases/reductases (SDR) family.</text>
</comment>
<evidence type="ECO:0000313" key="2">
    <source>
        <dbReference type="EMBL" id="BBO73165.1"/>
    </source>
</evidence>
<sequence length="250" mass="26992">MGNKIALVTNVLDYVGPPAVKALLENGYDVVAHDPAFQDANQQEDYKSDNPGTIPLGIGEPDKLIQHLWDNYGKVDVIVSNDTFPAIHVPIDEANVADLNATIEHVLVYPFKLMQAAIPRLKKQGRGNVIMITSCRTELPLPGGAIPDIARAGANALVKSLSLDLAPYGIPVNAIAPNYLYSEAYFPKAKFIDNPVGRDFISEVVPAGRLGEPEEIGELINYLANMKGSFHTGTIIKFAGGWPAAPKRPI</sequence>
<proteinExistence type="inferred from homology"/>
<gene>
    <name evidence="2" type="ORF">DSCW_05820</name>
</gene>
<name>A0A5K7YXN0_9BACT</name>
<dbReference type="KEGG" id="dwd:DSCW_05820"/>
<dbReference type="Proteomes" id="UP000427769">
    <property type="component" value="Chromosome"/>
</dbReference>
<organism evidence="2 3">
    <name type="scientific">Desulfosarcina widdelii</name>
    <dbReference type="NCBI Taxonomy" id="947919"/>
    <lineage>
        <taxon>Bacteria</taxon>
        <taxon>Pseudomonadati</taxon>
        <taxon>Thermodesulfobacteriota</taxon>
        <taxon>Desulfobacteria</taxon>
        <taxon>Desulfobacterales</taxon>
        <taxon>Desulfosarcinaceae</taxon>
        <taxon>Desulfosarcina</taxon>
    </lineage>
</organism>
<dbReference type="RefSeq" id="WP_155302295.1">
    <property type="nucleotide sequence ID" value="NZ_AP021875.1"/>
</dbReference>
<dbReference type="Gene3D" id="3.40.50.720">
    <property type="entry name" value="NAD(P)-binding Rossmann-like Domain"/>
    <property type="match status" value="1"/>
</dbReference>
<evidence type="ECO:0000313" key="3">
    <source>
        <dbReference type="Proteomes" id="UP000427769"/>
    </source>
</evidence>
<protein>
    <submittedName>
        <fullName evidence="2">Short-chain dehydrogenase</fullName>
    </submittedName>
</protein>
<dbReference type="InterPro" id="IPR036291">
    <property type="entry name" value="NAD(P)-bd_dom_sf"/>
</dbReference>
<dbReference type="AlphaFoldDB" id="A0A5K7YXN0"/>
<dbReference type="OrthoDB" id="9804774at2"/>
<dbReference type="PANTHER" id="PTHR42879">
    <property type="entry name" value="3-OXOACYL-(ACYL-CARRIER-PROTEIN) REDUCTASE"/>
    <property type="match status" value="1"/>
</dbReference>
<evidence type="ECO:0000256" key="1">
    <source>
        <dbReference type="ARBA" id="ARBA00006484"/>
    </source>
</evidence>
<dbReference type="Pfam" id="PF13561">
    <property type="entry name" value="adh_short_C2"/>
    <property type="match status" value="1"/>
</dbReference>
<accession>A0A5K7YXN0</accession>